<keyword evidence="1" id="KW-0812">Transmembrane</keyword>
<protein>
    <submittedName>
        <fullName evidence="2">Uncharacterized protein</fullName>
    </submittedName>
</protein>
<evidence type="ECO:0000313" key="3">
    <source>
        <dbReference type="Proteomes" id="UP000076066"/>
    </source>
</evidence>
<dbReference type="KEGG" id="hjo:AY555_02060"/>
<feature type="transmembrane region" description="Helical" evidence="1">
    <location>
        <begin position="14"/>
        <end position="31"/>
    </location>
</feature>
<proteinExistence type="predicted"/>
<feature type="transmembrane region" description="Helical" evidence="1">
    <location>
        <begin position="43"/>
        <end position="62"/>
    </location>
</feature>
<sequence length="65" mass="7624">MPVSGAFIHIKDEVFSITLAWVWIYTIFRDIRSHRPPEYRQEIVWKILVVCALFFGLPLCLADCV</sequence>
<reference evidence="2 3" key="1">
    <citation type="submission" date="2016-02" db="EMBL/GenBank/DDBJ databases">
        <title>Complete Genome of H5569, the type strain of the newly described species Haematospirillium jordaniae.</title>
        <authorList>
            <person name="Nicholson A.C."/>
            <person name="Humrighouse B.W."/>
            <person name="Loparov V."/>
            <person name="McQuiston J.R."/>
        </authorList>
    </citation>
    <scope>NUCLEOTIDE SEQUENCE [LARGE SCALE GENOMIC DNA]</scope>
    <source>
        <strain evidence="2 3">H5569</strain>
    </source>
</reference>
<evidence type="ECO:0000313" key="2">
    <source>
        <dbReference type="EMBL" id="AMW34161.1"/>
    </source>
</evidence>
<name>A0A143DBN7_9PROT</name>
<organism evidence="2 3">
    <name type="scientific">Haematospirillum jordaniae</name>
    <dbReference type="NCBI Taxonomy" id="1549855"/>
    <lineage>
        <taxon>Bacteria</taxon>
        <taxon>Pseudomonadati</taxon>
        <taxon>Pseudomonadota</taxon>
        <taxon>Alphaproteobacteria</taxon>
        <taxon>Rhodospirillales</taxon>
        <taxon>Novispirillaceae</taxon>
        <taxon>Haematospirillum</taxon>
    </lineage>
</organism>
<dbReference type="STRING" id="1549855.AY555_02060"/>
<evidence type="ECO:0000256" key="1">
    <source>
        <dbReference type="SAM" id="Phobius"/>
    </source>
</evidence>
<keyword evidence="1" id="KW-1133">Transmembrane helix</keyword>
<keyword evidence="1" id="KW-0472">Membrane</keyword>
<keyword evidence="3" id="KW-1185">Reference proteome</keyword>
<dbReference type="Proteomes" id="UP000076066">
    <property type="component" value="Chromosome"/>
</dbReference>
<accession>A0A143DBN7</accession>
<gene>
    <name evidence="2" type="ORF">AY555_02060</name>
</gene>
<dbReference type="AlphaFoldDB" id="A0A143DBN7"/>
<dbReference type="EMBL" id="CP014525">
    <property type="protein sequence ID" value="AMW34161.1"/>
    <property type="molecule type" value="Genomic_DNA"/>
</dbReference>